<evidence type="ECO:0000256" key="2">
    <source>
        <dbReference type="ARBA" id="ARBA00022448"/>
    </source>
</evidence>
<comment type="subcellular location">
    <subcellularLocation>
        <location evidence="1 8">Cell outer membrane</location>
        <topology evidence="1 8">Multi-pass membrane protein</topology>
    </subcellularLocation>
</comment>
<protein>
    <submittedName>
        <fullName evidence="13">SusC/RagA family TonB-linked outer membrane protein</fullName>
    </submittedName>
</protein>
<dbReference type="InterPro" id="IPR039426">
    <property type="entry name" value="TonB-dep_rcpt-like"/>
</dbReference>
<keyword evidence="2 8" id="KW-0813">Transport</keyword>
<dbReference type="SUPFAM" id="SSF49464">
    <property type="entry name" value="Carboxypeptidase regulatory domain-like"/>
    <property type="match status" value="1"/>
</dbReference>
<evidence type="ECO:0000256" key="4">
    <source>
        <dbReference type="ARBA" id="ARBA00022692"/>
    </source>
</evidence>
<comment type="similarity">
    <text evidence="8 9">Belongs to the TonB-dependent receptor family.</text>
</comment>
<name>A0ABW3K2X1_9BACT</name>
<organism evidence="13 14">
    <name type="scientific">Ohtaekwangia kribbensis</name>
    <dbReference type="NCBI Taxonomy" id="688913"/>
    <lineage>
        <taxon>Bacteria</taxon>
        <taxon>Pseudomonadati</taxon>
        <taxon>Bacteroidota</taxon>
        <taxon>Cytophagia</taxon>
        <taxon>Cytophagales</taxon>
        <taxon>Fulvivirgaceae</taxon>
        <taxon>Ohtaekwangia</taxon>
    </lineage>
</organism>
<keyword evidence="7 8" id="KW-0998">Cell outer membrane</keyword>
<proteinExistence type="inferred from homology"/>
<keyword evidence="10" id="KW-0732">Signal</keyword>
<feature type="domain" description="TonB-dependent receptor-like beta-barrel" evidence="11">
    <location>
        <begin position="380"/>
        <end position="976"/>
    </location>
</feature>
<feature type="domain" description="TonB-dependent receptor plug" evidence="12">
    <location>
        <begin position="128"/>
        <end position="224"/>
    </location>
</feature>
<dbReference type="Gene3D" id="2.40.170.20">
    <property type="entry name" value="TonB-dependent receptor, beta-barrel domain"/>
    <property type="match status" value="1"/>
</dbReference>
<evidence type="ECO:0000256" key="8">
    <source>
        <dbReference type="PROSITE-ProRule" id="PRU01360"/>
    </source>
</evidence>
<keyword evidence="14" id="KW-1185">Reference proteome</keyword>
<evidence type="ECO:0000256" key="3">
    <source>
        <dbReference type="ARBA" id="ARBA00022452"/>
    </source>
</evidence>
<evidence type="ECO:0000256" key="7">
    <source>
        <dbReference type="ARBA" id="ARBA00023237"/>
    </source>
</evidence>
<dbReference type="RefSeq" id="WP_377578209.1">
    <property type="nucleotide sequence ID" value="NZ_JBHTKA010000001.1"/>
</dbReference>
<dbReference type="Gene3D" id="2.60.40.1120">
    <property type="entry name" value="Carboxypeptidase-like, regulatory domain"/>
    <property type="match status" value="1"/>
</dbReference>
<comment type="caution">
    <text evidence="13">The sequence shown here is derived from an EMBL/GenBank/DDBJ whole genome shotgun (WGS) entry which is preliminary data.</text>
</comment>
<evidence type="ECO:0000259" key="11">
    <source>
        <dbReference type="Pfam" id="PF00593"/>
    </source>
</evidence>
<dbReference type="EMBL" id="JBHTKA010000001">
    <property type="protein sequence ID" value="MFD0999553.1"/>
    <property type="molecule type" value="Genomic_DNA"/>
</dbReference>
<keyword evidence="6 8" id="KW-0472">Membrane</keyword>
<dbReference type="Pfam" id="PF00593">
    <property type="entry name" value="TonB_dep_Rec_b-barrel"/>
    <property type="match status" value="1"/>
</dbReference>
<dbReference type="NCBIfam" id="TIGR04056">
    <property type="entry name" value="OMP_RagA_SusC"/>
    <property type="match status" value="1"/>
</dbReference>
<dbReference type="PROSITE" id="PS52016">
    <property type="entry name" value="TONB_DEPENDENT_REC_3"/>
    <property type="match status" value="1"/>
</dbReference>
<evidence type="ECO:0000313" key="13">
    <source>
        <dbReference type="EMBL" id="MFD0999553.1"/>
    </source>
</evidence>
<evidence type="ECO:0000256" key="9">
    <source>
        <dbReference type="RuleBase" id="RU003357"/>
    </source>
</evidence>
<dbReference type="InterPro" id="IPR008969">
    <property type="entry name" value="CarboxyPept-like_regulatory"/>
</dbReference>
<dbReference type="Pfam" id="PF07715">
    <property type="entry name" value="Plug"/>
    <property type="match status" value="1"/>
</dbReference>
<dbReference type="NCBIfam" id="TIGR04057">
    <property type="entry name" value="SusC_RagA_signa"/>
    <property type="match status" value="1"/>
</dbReference>
<keyword evidence="4 8" id="KW-0812">Transmembrane</keyword>
<evidence type="ECO:0000259" key="12">
    <source>
        <dbReference type="Pfam" id="PF07715"/>
    </source>
</evidence>
<dbReference type="InterPro" id="IPR023997">
    <property type="entry name" value="TonB-dep_OMP_SusC/RagA_CS"/>
</dbReference>
<dbReference type="InterPro" id="IPR036942">
    <property type="entry name" value="Beta-barrel_TonB_sf"/>
</dbReference>
<feature type="chain" id="PRO_5047147721" evidence="10">
    <location>
        <begin position="27"/>
        <end position="1019"/>
    </location>
</feature>
<dbReference type="Pfam" id="PF13715">
    <property type="entry name" value="CarbopepD_reg_2"/>
    <property type="match status" value="1"/>
</dbReference>
<evidence type="ECO:0000256" key="10">
    <source>
        <dbReference type="SAM" id="SignalP"/>
    </source>
</evidence>
<feature type="signal peptide" evidence="10">
    <location>
        <begin position="1"/>
        <end position="26"/>
    </location>
</feature>
<keyword evidence="3 8" id="KW-1134">Transmembrane beta strand</keyword>
<dbReference type="InterPro" id="IPR037066">
    <property type="entry name" value="Plug_dom_sf"/>
</dbReference>
<dbReference type="InterPro" id="IPR000531">
    <property type="entry name" value="Beta-barrel_TonB"/>
</dbReference>
<evidence type="ECO:0000256" key="5">
    <source>
        <dbReference type="ARBA" id="ARBA00023077"/>
    </source>
</evidence>
<dbReference type="SUPFAM" id="SSF56935">
    <property type="entry name" value="Porins"/>
    <property type="match status" value="1"/>
</dbReference>
<evidence type="ECO:0000256" key="6">
    <source>
        <dbReference type="ARBA" id="ARBA00023136"/>
    </source>
</evidence>
<dbReference type="InterPro" id="IPR023996">
    <property type="entry name" value="TonB-dep_OMP_SusC/RagA"/>
</dbReference>
<dbReference type="InterPro" id="IPR012910">
    <property type="entry name" value="Plug_dom"/>
</dbReference>
<keyword evidence="5 9" id="KW-0798">TonB box</keyword>
<evidence type="ECO:0000313" key="14">
    <source>
        <dbReference type="Proteomes" id="UP001597112"/>
    </source>
</evidence>
<sequence>MIKQVYRSIWFASVCFFLVGLASAQAQKQVITGKITDATGAPLPGVSILIKGTTIGTSADVEGNYSLEASPNDVLVLSFIGYTTKEVSVGNQSQINVSMEEDISTLQEVVVVGYGEQKKALNTGANLQIKGEDLLKQSSTNALQALQGQAPGVQITSTSGQPGETMKVIVRGVGSTIGNTPLYVVDGVITGDISYLNNGDIASLTVLKDAASAAIYGSQAANGVVLITTKKGKAGHAQVTFDSYYGVQNVARKVDLLNAKEYAIIANEAAVNSGNSPIYSQHVIDSLGSAGTNWMDEMFAKDAVTQNYSIGVTGGSENSVYSTSLSYLSQAGIVGGKGLSNYERYNFRFNSEHKLFKNILTIGQNLNVAFTNNNGIGVGNQYNNSLRGAFQTTPLLKNDPLDTAGLYNQANPYYQMVYNNQNRNKNQRVIGNIYFEVEPISKLKFRSSLGIDYYNYDGQSYKPEFKLSIYSFNTNPQVTQSMSKSQTILWDNLLSYSFTLGTQHKFDAMLGTSMYQYGGSSLSATKTGSVFSDVEHAWISNGTSNTATATGVAYDPDHRASFFGRLNYNFEETYLLNATFRADGSSKFAKGNQWGYFPSVSAGWVITNEEFMDNTSGWLNSLKFRASWGQVGSQNVSAFQYQSPITFTNTYYIFGGTEGTLTPGAYPSRLSNTNLKWETSEQTDIGFDAAFLNGKFNVNVDWYVKTNKDWLIKAPVLATAGAEAPYINGGGVKNKGVELALAYNNSIGDLNYRVSVNGAYNKNTVSHIPNADGIIHGQANQIYDNSTEFNRAANGYPIGYFWGYKTNGIFQNEQEVQSYTSAEGTQLQPSAKPGDVRYVDVTGDGSITEADKTMIGNPNPDYTFGFSIGADYKGFDFSIQASGVAGNQIVQSYRNPASKYGNYTSEILDRWHGEGTSNRMPRVTETNENWTNFSDLYIHNGDYLRINNVTLGYDLKRVIKQNFLTQCRLYVSALNLFTFTKYNGMDPEVGYGTDGFTSGVDVGYYPRPRTYMVGLNVKF</sequence>
<evidence type="ECO:0000256" key="1">
    <source>
        <dbReference type="ARBA" id="ARBA00004571"/>
    </source>
</evidence>
<gene>
    <name evidence="13" type="ORF">ACFQ21_09555</name>
</gene>
<dbReference type="Proteomes" id="UP001597112">
    <property type="component" value="Unassembled WGS sequence"/>
</dbReference>
<reference evidence="14" key="1">
    <citation type="journal article" date="2019" name="Int. J. Syst. Evol. Microbiol.">
        <title>The Global Catalogue of Microorganisms (GCM) 10K type strain sequencing project: providing services to taxonomists for standard genome sequencing and annotation.</title>
        <authorList>
            <consortium name="The Broad Institute Genomics Platform"/>
            <consortium name="The Broad Institute Genome Sequencing Center for Infectious Disease"/>
            <person name="Wu L."/>
            <person name="Ma J."/>
        </authorList>
    </citation>
    <scope>NUCLEOTIDE SEQUENCE [LARGE SCALE GENOMIC DNA]</scope>
    <source>
        <strain evidence="14">CCUG 58938</strain>
    </source>
</reference>
<accession>A0ABW3K2X1</accession>
<dbReference type="Gene3D" id="2.170.130.10">
    <property type="entry name" value="TonB-dependent receptor, plug domain"/>
    <property type="match status" value="1"/>
</dbReference>